<sequence>MVRQIGTKKTVEGAILMDGLQFDDYHSPGPIGEHLRKNGCLRSAGDWEREGQQEIKSCIANYVCQIEEKNQDIWKPEQKKDQKAIELRRVMEEKDRWVQEHNHRITQIQQVACEKMSKMIEDSRRLDKELMIWQRKNDIRRKQLEELASKSNTENKTKLKEDIEKNAKEKESLNLAMQKQIEAHSELFHLLEKQELQGDTNDALRVLTNLERQLDSKHELELEREQLNGELEVRKHMGADEDTKLQEQLDKMRKKLVEIDEEIEYAKDTNQTCFDNERMASEDLEEAKKEMIRALEQRSGKLGARSNMLFWCQKDGQA</sequence>
<dbReference type="InterPro" id="IPR045177">
    <property type="entry name" value="FDM1-5/IDN2"/>
</dbReference>
<organism evidence="2 3">
    <name type="scientific">Panicum virgatum</name>
    <name type="common">Blackwell switchgrass</name>
    <dbReference type="NCBI Taxonomy" id="38727"/>
    <lineage>
        <taxon>Eukaryota</taxon>
        <taxon>Viridiplantae</taxon>
        <taxon>Streptophyta</taxon>
        <taxon>Embryophyta</taxon>
        <taxon>Tracheophyta</taxon>
        <taxon>Spermatophyta</taxon>
        <taxon>Magnoliopsida</taxon>
        <taxon>Liliopsida</taxon>
        <taxon>Poales</taxon>
        <taxon>Poaceae</taxon>
        <taxon>PACMAD clade</taxon>
        <taxon>Panicoideae</taxon>
        <taxon>Panicodae</taxon>
        <taxon>Paniceae</taxon>
        <taxon>Panicinae</taxon>
        <taxon>Panicum</taxon>
        <taxon>Panicum sect. Hiantes</taxon>
    </lineage>
</organism>
<dbReference type="AlphaFoldDB" id="A0A8T0NFL0"/>
<gene>
    <name evidence="2" type="ORF">PVAP13_9KG113140</name>
</gene>
<keyword evidence="1" id="KW-0175">Coiled coil</keyword>
<name>A0A8T0NFL0_PANVG</name>
<evidence type="ECO:0000313" key="2">
    <source>
        <dbReference type="EMBL" id="KAG2547595.1"/>
    </source>
</evidence>
<dbReference type="Proteomes" id="UP000823388">
    <property type="component" value="Chromosome 9K"/>
</dbReference>
<protein>
    <submittedName>
        <fullName evidence="2">Uncharacterized protein</fullName>
    </submittedName>
</protein>
<comment type="caution">
    <text evidence="2">The sequence shown here is derived from an EMBL/GenBank/DDBJ whole genome shotgun (WGS) entry which is preliminary data.</text>
</comment>
<evidence type="ECO:0000256" key="1">
    <source>
        <dbReference type="SAM" id="Coils"/>
    </source>
</evidence>
<dbReference type="PANTHER" id="PTHR21596:SF63">
    <property type="entry name" value="FACTOR OF DNA METHYLATION 1"/>
    <property type="match status" value="1"/>
</dbReference>
<evidence type="ECO:0000313" key="3">
    <source>
        <dbReference type="Proteomes" id="UP000823388"/>
    </source>
</evidence>
<keyword evidence="3" id="KW-1185">Reference proteome</keyword>
<dbReference type="EMBL" id="CM029053">
    <property type="protein sequence ID" value="KAG2547595.1"/>
    <property type="molecule type" value="Genomic_DNA"/>
</dbReference>
<dbReference type="GO" id="GO:0080188">
    <property type="term" value="P:gene silencing by siRNA-directed DNA methylation"/>
    <property type="evidence" value="ECO:0007669"/>
    <property type="project" value="InterPro"/>
</dbReference>
<accession>A0A8T0NFL0</accession>
<reference evidence="2" key="1">
    <citation type="submission" date="2020-05" db="EMBL/GenBank/DDBJ databases">
        <title>WGS assembly of Panicum virgatum.</title>
        <authorList>
            <person name="Lovell J.T."/>
            <person name="Jenkins J."/>
            <person name="Shu S."/>
            <person name="Juenger T.E."/>
            <person name="Schmutz J."/>
        </authorList>
    </citation>
    <scope>NUCLEOTIDE SEQUENCE</scope>
    <source>
        <strain evidence="2">AP13</strain>
    </source>
</reference>
<feature type="coiled-coil region" evidence="1">
    <location>
        <begin position="156"/>
        <end position="297"/>
    </location>
</feature>
<proteinExistence type="predicted"/>
<dbReference type="PANTHER" id="PTHR21596">
    <property type="entry name" value="RIBONUCLEASE P SUBUNIT P38"/>
    <property type="match status" value="1"/>
</dbReference>